<evidence type="ECO:0000256" key="4">
    <source>
        <dbReference type="ARBA" id="ARBA00022475"/>
    </source>
</evidence>
<keyword evidence="4 10" id="KW-1003">Cell membrane</keyword>
<dbReference type="KEGG" id="tsh:Tsac_2225"/>
<dbReference type="RefSeq" id="WP_014759066.1">
    <property type="nucleotide sequence ID" value="NC_017992.1"/>
</dbReference>
<evidence type="ECO:0000256" key="8">
    <source>
        <dbReference type="ARBA" id="ARBA00023136"/>
    </source>
</evidence>
<feature type="transmembrane region" description="Helical" evidence="9">
    <location>
        <begin position="128"/>
        <end position="152"/>
    </location>
</feature>
<dbReference type="PANTHER" id="PTHR30183">
    <property type="entry name" value="MOLYBDENUM TRANSPORT SYSTEM PERMEASE PROTEIN MODB"/>
    <property type="match status" value="1"/>
</dbReference>
<feature type="transmembrane region" description="Helical" evidence="9">
    <location>
        <begin position="84"/>
        <end position="102"/>
    </location>
</feature>
<dbReference type="EMBL" id="CP003184">
    <property type="protein sequence ID" value="AFK87229.1"/>
    <property type="molecule type" value="Genomic_DNA"/>
</dbReference>
<keyword evidence="8 9" id="KW-0472">Membrane</keyword>
<dbReference type="GO" id="GO:0005886">
    <property type="term" value="C:plasma membrane"/>
    <property type="evidence" value="ECO:0007669"/>
    <property type="project" value="UniProtKB-SubCell"/>
</dbReference>
<evidence type="ECO:0000256" key="1">
    <source>
        <dbReference type="ARBA" id="ARBA00004651"/>
    </source>
</evidence>
<dbReference type="Pfam" id="PF00528">
    <property type="entry name" value="BPD_transp_1"/>
    <property type="match status" value="1"/>
</dbReference>
<evidence type="ECO:0000256" key="6">
    <source>
        <dbReference type="ARBA" id="ARBA00022692"/>
    </source>
</evidence>
<evidence type="ECO:0000256" key="7">
    <source>
        <dbReference type="ARBA" id="ARBA00022989"/>
    </source>
</evidence>
<organism evidence="12 13">
    <name type="scientific">Thermoanaerobacterium saccharolyticum (strain DSM 8691 / JW/SL-YS485)</name>
    <dbReference type="NCBI Taxonomy" id="1094508"/>
    <lineage>
        <taxon>Bacteria</taxon>
        <taxon>Bacillati</taxon>
        <taxon>Bacillota</taxon>
        <taxon>Clostridia</taxon>
        <taxon>Thermoanaerobacterales</taxon>
        <taxon>Thermoanaerobacteraceae</taxon>
        <taxon>Thermoanaerobacterium</taxon>
    </lineage>
</organism>
<dbReference type="InterPro" id="IPR011867">
    <property type="entry name" value="ModB_ABC"/>
</dbReference>
<dbReference type="PROSITE" id="PS50928">
    <property type="entry name" value="ABC_TM1"/>
    <property type="match status" value="1"/>
</dbReference>
<dbReference type="BioCyc" id="TSAC1094508:GLMA-2258-MONOMER"/>
<evidence type="ECO:0000313" key="13">
    <source>
        <dbReference type="Proteomes" id="UP000006178"/>
    </source>
</evidence>
<keyword evidence="3 9" id="KW-0813">Transport</keyword>
<reference evidence="12 13" key="1">
    <citation type="journal article" date="2014" name="Appl. Environ. Microbiol.">
        <title>Profile of Secreted Hydrolases, Associated Proteins, and SlpA in Thermoanaerobacterium saccharolyticum during the Degradation of Hemicellulose.</title>
        <authorList>
            <person name="Currie D.H."/>
            <person name="Guss A.M."/>
            <person name="Herring C.D."/>
            <person name="Giannone R.J."/>
            <person name="Johnson C.M."/>
            <person name="Lankford P.K."/>
            <person name="Brown S.D."/>
            <person name="Hettich R.L."/>
            <person name="Lynd L.R."/>
        </authorList>
    </citation>
    <scope>NUCLEOTIDE SEQUENCE [LARGE SCALE GENOMIC DNA]</scope>
    <source>
        <strain evidence="13">DSM 8691 / JW/SL-YS485</strain>
    </source>
</reference>
<dbReference type="NCBIfam" id="NF038017">
    <property type="entry name" value="ABC_perm1"/>
    <property type="match status" value="1"/>
</dbReference>
<evidence type="ECO:0000256" key="5">
    <source>
        <dbReference type="ARBA" id="ARBA00022505"/>
    </source>
</evidence>
<accession>I3VXI4</accession>
<dbReference type="InterPro" id="IPR035906">
    <property type="entry name" value="MetI-like_sf"/>
</dbReference>
<keyword evidence="13" id="KW-1185">Reference proteome</keyword>
<dbReference type="GO" id="GO:0015098">
    <property type="term" value="F:molybdate ion transmembrane transporter activity"/>
    <property type="evidence" value="ECO:0007669"/>
    <property type="project" value="UniProtKB-UniRule"/>
</dbReference>
<gene>
    <name evidence="12" type="ordered locus">Tsac_2225</name>
</gene>
<dbReference type="eggNOG" id="COG4149">
    <property type="taxonomic scope" value="Bacteria"/>
</dbReference>
<evidence type="ECO:0000256" key="10">
    <source>
        <dbReference type="RuleBase" id="RU365097"/>
    </source>
</evidence>
<dbReference type="Gene3D" id="1.10.3720.10">
    <property type="entry name" value="MetI-like"/>
    <property type="match status" value="1"/>
</dbReference>
<keyword evidence="5 10" id="KW-0500">Molybdenum</keyword>
<comment type="function">
    <text evidence="10">Part of the binding-protein-dependent transport system for molybdenum; probably responsible for the translocation of the substrate across the membrane.</text>
</comment>
<comment type="similarity">
    <text evidence="2 10">Belongs to the binding-protein-dependent transport system permease family. CysTW subfamily.</text>
</comment>
<feature type="transmembrane region" description="Helical" evidence="9">
    <location>
        <begin position="43"/>
        <end position="64"/>
    </location>
</feature>
<dbReference type="NCBIfam" id="TIGR02141">
    <property type="entry name" value="modB_ABC"/>
    <property type="match status" value="1"/>
</dbReference>
<evidence type="ECO:0000256" key="2">
    <source>
        <dbReference type="ARBA" id="ARBA00007069"/>
    </source>
</evidence>
<dbReference type="InterPro" id="IPR049783">
    <property type="entry name" value="ABC_perm_TupB-like"/>
</dbReference>
<dbReference type="PATRIC" id="fig|1094508.3.peg.2252"/>
<feature type="transmembrane region" description="Helical" evidence="9">
    <location>
        <begin position="191"/>
        <end position="212"/>
    </location>
</feature>
<dbReference type="PANTHER" id="PTHR30183:SF3">
    <property type="entry name" value="MOLYBDENUM TRANSPORT SYSTEM PERMEASE PROTEIN MODB"/>
    <property type="match status" value="1"/>
</dbReference>
<feature type="transmembrane region" description="Helical" evidence="9">
    <location>
        <begin position="6"/>
        <end position="31"/>
    </location>
</feature>
<name>I3VXI4_THESW</name>
<dbReference type="STRING" id="1094508.Tsac_2225"/>
<sequence length="226" mass="25277">MIYPIFLSIKVAIIATLISFVVGIFFARLFFVKNFPGKEAIEAIFFLPMVLPPTVTGFILLILFGKHGPLGFLIRKIFNSQLLFTWWAAVIASSVVAFPLMYQSAKAAFESVDIKQERAARILGANELRVFCTITMPLAWPGILSGVVLSFARAIGEFGATLMTAGNIPGKTQTIPMVIYFAVESGDYKTAIYLVVVIILFSFGMIFWLNWLSRKKVLKYTKKQRQ</sequence>
<dbReference type="InterPro" id="IPR000515">
    <property type="entry name" value="MetI-like"/>
</dbReference>
<dbReference type="CDD" id="cd06261">
    <property type="entry name" value="TM_PBP2"/>
    <property type="match status" value="1"/>
</dbReference>
<keyword evidence="7 9" id="KW-1133">Transmembrane helix</keyword>
<dbReference type="Proteomes" id="UP000006178">
    <property type="component" value="Chromosome"/>
</dbReference>
<dbReference type="SUPFAM" id="SSF161098">
    <property type="entry name" value="MetI-like"/>
    <property type="match status" value="1"/>
</dbReference>
<feature type="domain" description="ABC transmembrane type-1" evidence="11">
    <location>
        <begin position="5"/>
        <end position="207"/>
    </location>
</feature>
<evidence type="ECO:0000313" key="12">
    <source>
        <dbReference type="EMBL" id="AFK87229.1"/>
    </source>
</evidence>
<evidence type="ECO:0000256" key="9">
    <source>
        <dbReference type="RuleBase" id="RU363032"/>
    </source>
</evidence>
<comment type="subcellular location">
    <subcellularLocation>
        <location evidence="1 9">Cell membrane</location>
        <topology evidence="1 9">Multi-pass membrane protein</topology>
    </subcellularLocation>
</comment>
<proteinExistence type="inferred from homology"/>
<evidence type="ECO:0000256" key="3">
    <source>
        <dbReference type="ARBA" id="ARBA00022448"/>
    </source>
</evidence>
<evidence type="ECO:0000259" key="11">
    <source>
        <dbReference type="PROSITE" id="PS50928"/>
    </source>
</evidence>
<dbReference type="AlphaFoldDB" id="I3VXI4"/>
<keyword evidence="6 9" id="KW-0812">Transmembrane</keyword>
<protein>
    <recommendedName>
        <fullName evidence="10">Molybdenum transport system permease</fullName>
    </recommendedName>
</protein>